<dbReference type="AlphaFoldDB" id="A0A0M8KAD8"/>
<name>A0A0M8KAD8_9CHLR</name>
<protein>
    <recommendedName>
        <fullName evidence="4">DUF4349 domain-containing protein</fullName>
    </recommendedName>
</protein>
<evidence type="ECO:0000256" key="1">
    <source>
        <dbReference type="SAM" id="Coils"/>
    </source>
</evidence>
<feature type="signal peptide" evidence="3">
    <location>
        <begin position="1"/>
        <end position="23"/>
    </location>
</feature>
<feature type="chain" id="PRO_5007418383" description="DUF4349 domain-containing protein" evidence="3">
    <location>
        <begin position="24"/>
        <end position="316"/>
    </location>
</feature>
<dbReference type="InterPro" id="IPR025645">
    <property type="entry name" value="DUF4349"/>
</dbReference>
<dbReference type="Proteomes" id="UP000037784">
    <property type="component" value="Unassembled WGS sequence"/>
</dbReference>
<dbReference type="Pfam" id="PF14257">
    <property type="entry name" value="DUF4349"/>
    <property type="match status" value="1"/>
</dbReference>
<evidence type="ECO:0000256" key="2">
    <source>
        <dbReference type="SAM" id="Phobius"/>
    </source>
</evidence>
<dbReference type="OrthoDB" id="5381491at2"/>
<dbReference type="EMBL" id="BBZA01000219">
    <property type="protein sequence ID" value="GAP64002.1"/>
    <property type="molecule type" value="Genomic_DNA"/>
</dbReference>
<keyword evidence="2" id="KW-0812">Transmembrane</keyword>
<evidence type="ECO:0000259" key="4">
    <source>
        <dbReference type="Pfam" id="PF14257"/>
    </source>
</evidence>
<feature type="transmembrane region" description="Helical" evidence="2">
    <location>
        <begin position="267"/>
        <end position="293"/>
    </location>
</feature>
<keyword evidence="1" id="KW-0175">Coiled coil</keyword>
<reference evidence="6 8" key="2">
    <citation type="submission" date="2015-07" db="EMBL/GenBank/DDBJ databases">
        <title>Whole genome sequence of Ardenticatena maritima DSM 23922.</title>
        <authorList>
            <person name="Hemp J."/>
            <person name="Ward L.M."/>
            <person name="Pace L.A."/>
            <person name="Fischer W.W."/>
        </authorList>
    </citation>
    <scope>NUCLEOTIDE SEQUENCE [LARGE SCALE GENOMIC DNA]</scope>
    <source>
        <strain evidence="6 8">110S</strain>
    </source>
</reference>
<sequence>MKRLSTVVLGFVFVLLTACGARTASFEEARMAPETADMAMSAPVGAGAPAEMAVASEKAFVDGQEGGAESANPLLFDRKIIKTGSMTLEVDDVFDTLDQITLLATHYGGYMVASRTWYEGEYAYAQLTLAVPVDQFEQAVAQARRLGKVLDEAISSEDVTDQYVDLEARIQNLEATAARIRAFLDEAQTVEEALRVNAELSRVEAELERLKGQRQALEKRTAFSTLQVTLQPALPTPIVEENGWSPMQTVREAWRTLTHLGRGVVDAAIWLLVVGGPIVLLVGAVGFVGWRGLRALWRLVRMRKPASPPLSPPAVE</sequence>
<dbReference type="InParanoid" id="A0A0M8KAD8"/>
<feature type="coiled-coil region" evidence="1">
    <location>
        <begin position="156"/>
        <end position="220"/>
    </location>
</feature>
<dbReference type="Proteomes" id="UP000050502">
    <property type="component" value="Unassembled WGS sequence"/>
</dbReference>
<evidence type="ECO:0000256" key="3">
    <source>
        <dbReference type="SAM" id="SignalP"/>
    </source>
</evidence>
<dbReference type="STRING" id="872965.SE16_09730"/>
<feature type="domain" description="DUF4349" evidence="4">
    <location>
        <begin position="78"/>
        <end position="284"/>
    </location>
</feature>
<organism evidence="5 7">
    <name type="scientific">Ardenticatena maritima</name>
    <dbReference type="NCBI Taxonomy" id="872965"/>
    <lineage>
        <taxon>Bacteria</taxon>
        <taxon>Bacillati</taxon>
        <taxon>Chloroflexota</taxon>
        <taxon>Ardenticatenia</taxon>
        <taxon>Ardenticatenales</taxon>
        <taxon>Ardenticatenaceae</taxon>
        <taxon>Ardenticatena</taxon>
    </lineage>
</organism>
<evidence type="ECO:0000313" key="6">
    <source>
        <dbReference type="EMBL" id="KPL87824.1"/>
    </source>
</evidence>
<comment type="caution">
    <text evidence="5">The sequence shown here is derived from an EMBL/GenBank/DDBJ whole genome shotgun (WGS) entry which is preliminary data.</text>
</comment>
<dbReference type="PROSITE" id="PS51257">
    <property type="entry name" value="PROKAR_LIPOPROTEIN"/>
    <property type="match status" value="1"/>
</dbReference>
<keyword evidence="2" id="KW-0472">Membrane</keyword>
<keyword evidence="7" id="KW-1185">Reference proteome</keyword>
<gene>
    <name evidence="5" type="ORF">ARMA_2425</name>
    <name evidence="6" type="ORF">SE16_09730</name>
</gene>
<reference evidence="5 7" key="1">
    <citation type="journal article" date="2015" name="Genome Announc.">
        <title>Draft Genome Sequence of a Heterotrophic Facultative Anaerobic Thermophilic Bacterium, Ardenticatena maritima Strain 110ST.</title>
        <authorList>
            <person name="Kawaichi S."/>
            <person name="Yoshida T."/>
            <person name="Sako Y."/>
            <person name="Nakamura R."/>
        </authorList>
    </citation>
    <scope>NUCLEOTIDE SEQUENCE [LARGE SCALE GENOMIC DNA]</scope>
    <source>
        <strain evidence="5 7">110S</strain>
    </source>
</reference>
<accession>A0A0M8KAD8</accession>
<dbReference type="EMBL" id="LGKN01000005">
    <property type="protein sequence ID" value="KPL87824.1"/>
    <property type="molecule type" value="Genomic_DNA"/>
</dbReference>
<evidence type="ECO:0000313" key="5">
    <source>
        <dbReference type="EMBL" id="GAP64002.1"/>
    </source>
</evidence>
<keyword evidence="2" id="KW-1133">Transmembrane helix</keyword>
<evidence type="ECO:0000313" key="8">
    <source>
        <dbReference type="Proteomes" id="UP000050502"/>
    </source>
</evidence>
<proteinExistence type="predicted"/>
<evidence type="ECO:0000313" key="7">
    <source>
        <dbReference type="Proteomes" id="UP000037784"/>
    </source>
</evidence>
<dbReference type="RefSeq" id="WP_054493763.1">
    <property type="nucleotide sequence ID" value="NZ_BBZA01000219.1"/>
</dbReference>
<reference evidence="7" key="3">
    <citation type="submission" date="2015-08" db="EMBL/GenBank/DDBJ databases">
        <title>Draft Genome Sequence of a Heterotrophic Facultative Anaerobic Bacterium Ardenticatena maritima Strain 110S.</title>
        <authorList>
            <person name="Kawaichi S."/>
            <person name="Yoshida T."/>
            <person name="Sako Y."/>
            <person name="Nakamura R."/>
        </authorList>
    </citation>
    <scope>NUCLEOTIDE SEQUENCE [LARGE SCALE GENOMIC DNA]</scope>
    <source>
        <strain evidence="7">110S</strain>
    </source>
</reference>
<keyword evidence="3" id="KW-0732">Signal</keyword>